<organism evidence="2 3">
    <name type="scientific">Haloferax marinum</name>
    <dbReference type="NCBI Taxonomy" id="2666143"/>
    <lineage>
        <taxon>Archaea</taxon>
        <taxon>Methanobacteriati</taxon>
        <taxon>Methanobacteriota</taxon>
        <taxon>Stenosarchaea group</taxon>
        <taxon>Halobacteria</taxon>
        <taxon>Halobacteriales</taxon>
        <taxon>Haloferacaceae</taxon>
        <taxon>Haloferax</taxon>
    </lineage>
</organism>
<dbReference type="RefSeq" id="WP_151110805.1">
    <property type="nucleotide sequence ID" value="NZ_WKJQ01000001.1"/>
</dbReference>
<keyword evidence="1" id="KW-1133">Transmembrane helix</keyword>
<dbReference type="Proteomes" id="UP000443423">
    <property type="component" value="Unassembled WGS sequence"/>
</dbReference>
<gene>
    <name evidence="2" type="ORF">GJR99_07525</name>
</gene>
<accession>A0A6A8G7B4</accession>
<name>A0A6A8G7B4_9EURY</name>
<sequence>MFETPSATHGYLPVVAVFWVYVLLALGITFALRAVGMPSEWTLYAFVAVALLLVKPFVPLFRRYLP</sequence>
<keyword evidence="3" id="KW-1185">Reference proteome</keyword>
<evidence type="ECO:0000256" key="1">
    <source>
        <dbReference type="SAM" id="Phobius"/>
    </source>
</evidence>
<dbReference type="EMBL" id="WKJQ01000001">
    <property type="protein sequence ID" value="MRW96422.1"/>
    <property type="molecule type" value="Genomic_DNA"/>
</dbReference>
<keyword evidence="1" id="KW-0812">Transmembrane</keyword>
<feature type="transmembrane region" description="Helical" evidence="1">
    <location>
        <begin position="12"/>
        <end position="35"/>
    </location>
</feature>
<keyword evidence="1" id="KW-0472">Membrane</keyword>
<dbReference type="OrthoDB" id="292456at2157"/>
<reference evidence="2 3" key="1">
    <citation type="submission" date="2019-11" db="EMBL/GenBank/DDBJ databases">
        <title>Whole genome sequence of Haloferax sp. MBLA0078.</title>
        <authorList>
            <person name="Seo M.-J."/>
            <person name="Cho E.-S."/>
        </authorList>
    </citation>
    <scope>NUCLEOTIDE SEQUENCE [LARGE SCALE GENOMIC DNA]</scope>
    <source>
        <strain evidence="2 3">MBLA0078</strain>
    </source>
</reference>
<feature type="transmembrane region" description="Helical" evidence="1">
    <location>
        <begin position="41"/>
        <end position="61"/>
    </location>
</feature>
<evidence type="ECO:0000313" key="2">
    <source>
        <dbReference type="EMBL" id="MRW96422.1"/>
    </source>
</evidence>
<proteinExistence type="predicted"/>
<evidence type="ECO:0000313" key="3">
    <source>
        <dbReference type="Proteomes" id="UP000443423"/>
    </source>
</evidence>
<dbReference type="AlphaFoldDB" id="A0A6A8G7B4"/>
<comment type="caution">
    <text evidence="2">The sequence shown here is derived from an EMBL/GenBank/DDBJ whole genome shotgun (WGS) entry which is preliminary data.</text>
</comment>
<protein>
    <submittedName>
        <fullName evidence="2">Uncharacterized protein</fullName>
    </submittedName>
</protein>